<name>A0A1M5MYJ0_9BACT</name>
<dbReference type="RefSeq" id="WP_073133289.1">
    <property type="nucleotide sequence ID" value="NZ_FQWQ01000001.1"/>
</dbReference>
<protein>
    <submittedName>
        <fullName evidence="1">Uncharacterized protein</fullName>
    </submittedName>
</protein>
<dbReference type="OrthoDB" id="8476943at2"/>
<dbReference type="Proteomes" id="UP000184212">
    <property type="component" value="Unassembled WGS sequence"/>
</dbReference>
<organism evidence="1 2">
    <name type="scientific">Chryseolinea serpens</name>
    <dbReference type="NCBI Taxonomy" id="947013"/>
    <lineage>
        <taxon>Bacteria</taxon>
        <taxon>Pseudomonadati</taxon>
        <taxon>Bacteroidota</taxon>
        <taxon>Cytophagia</taxon>
        <taxon>Cytophagales</taxon>
        <taxon>Fulvivirgaceae</taxon>
        <taxon>Chryseolinea</taxon>
    </lineage>
</organism>
<dbReference type="EMBL" id="FQWQ01000001">
    <property type="protein sequence ID" value="SHG82368.1"/>
    <property type="molecule type" value="Genomic_DNA"/>
</dbReference>
<proteinExistence type="predicted"/>
<evidence type="ECO:0000313" key="1">
    <source>
        <dbReference type="EMBL" id="SHG82368.1"/>
    </source>
</evidence>
<accession>A0A1M5MYJ0</accession>
<keyword evidence="2" id="KW-1185">Reference proteome</keyword>
<sequence>MKKNEKRPVTVKIKSGNEDALKGAHLYLFSTEGDLLESAAIKNGEAQLKTAAHDFEGKTQLIIGPELPDDYAGRKITPLLMKKMGGYQPSVHLNAANEILVQGVPKFKFPIFDWCLITGNLSKNFTIDGQNKTLPVCDARVHICEVDRIAWWWWRIPIHIIDDLAKNLREILVNPHIVIPPPGPDPGPDPEPWMAANQFQLRSASAKAPASIQGDLKKMASINSTLPAHVQNGLFSVSETVVRETIQNNFHLLHPYLCLWPWYWPYFYFCDEIVTVYTDCNGRFNYEYLNLTNDKDIYVWVEVCINGTWVTVYKPAIPCHTRWNYACGSDINITITDPRVLPCTCGQHLQGELVWFRSIGEYATALHIEQGDAHTVSLQGVNFPNVGCTDVIDANRISPFGGGLAFKLLFGDGLPKTGITHYRWRKTRIKNAALGNILFPSTSVVNGLVQKTYFVITTDSGGHMHFETKAVTLGAEGSGENIGYRIPHWDIYQDPGVPAADKLLTIQWTSPDFWSASLDSNALVEGLWRFDLELLELDGSGTFQRVPVPKQVFQVSDYNNSGNSVDAPTDYLNINLMTPTLASNLKVKVRIDNAHCQSDIQDANITVNSVVEYSGRCGFLHYTALNQPVHISFIAAHPRNFATFGFTVTKGNNTENPGINQSGYVLSSVGLYALSGGIFFRDVLVSQLLGTCPQAAFAENLGVYSLATDGSRRLYEYDAWDTNAFALSNT</sequence>
<gene>
    <name evidence="1" type="ORF">SAMN04488109_2012</name>
</gene>
<dbReference type="AlphaFoldDB" id="A0A1M5MYJ0"/>
<reference evidence="1 2" key="1">
    <citation type="submission" date="2016-11" db="EMBL/GenBank/DDBJ databases">
        <authorList>
            <person name="Jaros S."/>
            <person name="Januszkiewicz K."/>
            <person name="Wedrychowicz H."/>
        </authorList>
    </citation>
    <scope>NUCLEOTIDE SEQUENCE [LARGE SCALE GENOMIC DNA]</scope>
    <source>
        <strain evidence="1 2">DSM 24574</strain>
    </source>
</reference>
<evidence type="ECO:0000313" key="2">
    <source>
        <dbReference type="Proteomes" id="UP000184212"/>
    </source>
</evidence>